<organism evidence="1 2">
    <name type="scientific">Kaistella haifensis DSM 19056</name>
    <dbReference type="NCBI Taxonomy" id="1450526"/>
    <lineage>
        <taxon>Bacteria</taxon>
        <taxon>Pseudomonadati</taxon>
        <taxon>Bacteroidota</taxon>
        <taxon>Flavobacteriia</taxon>
        <taxon>Flavobacteriales</taxon>
        <taxon>Weeksellaceae</taxon>
        <taxon>Chryseobacterium group</taxon>
        <taxon>Kaistella</taxon>
    </lineage>
</organism>
<evidence type="ECO:0000313" key="2">
    <source>
        <dbReference type="Proteomes" id="UP000197587"/>
    </source>
</evidence>
<dbReference type="Proteomes" id="UP000197587">
    <property type="component" value="Unassembled WGS sequence"/>
</dbReference>
<accession>A0A2D0A6A0</accession>
<gene>
    <name evidence="1" type="ORF">AP75_08035</name>
</gene>
<reference evidence="1 2" key="1">
    <citation type="submission" date="2017-05" db="EMBL/GenBank/DDBJ databases">
        <title>Genome of Chryseobacterium haifense.</title>
        <authorList>
            <person name="Newman J.D."/>
        </authorList>
    </citation>
    <scope>NUCLEOTIDE SEQUENCE [LARGE SCALE GENOMIC DNA]</scope>
    <source>
        <strain evidence="1 2">DSM 19056</strain>
    </source>
</reference>
<dbReference type="EMBL" id="JASZ02000015">
    <property type="protein sequence ID" value="OWK98040.1"/>
    <property type="molecule type" value="Genomic_DNA"/>
</dbReference>
<comment type="caution">
    <text evidence="1">The sequence shown here is derived from an EMBL/GenBank/DDBJ whole genome shotgun (WGS) entry which is preliminary data.</text>
</comment>
<evidence type="ECO:0000313" key="1">
    <source>
        <dbReference type="EMBL" id="OWK98040.1"/>
    </source>
</evidence>
<protein>
    <submittedName>
        <fullName evidence="1">Uncharacterized protein</fullName>
    </submittedName>
</protein>
<keyword evidence="2" id="KW-1185">Reference proteome</keyword>
<name>A0A2D0A6A0_9FLAO</name>
<sequence>MWDSFNIYGGSYQNSFETLCNQLFERYLSKEYPNLIDEFKVINGAGGDGGIEAYGKLSNGNFIAIQSKWFKQALSTNELNQIKKSIITALNIRANINEYIVCIPHNVSSVKIGKGKKPTQNSEDVRIENFEKEIKKSYPNLKITWWFEHSILEELQKTENEGVRKYWFEKEIIHSKFLKDKFDLQKTNFWLKERYVGDLHTKGDIQNLIEKQLYSLPFRKKILVKILDFKYKANNAKSISEKFINHSLKSDELTKKLRQINDFIDDLILKSSALEMKLLNGIEPNLIINDDMEVPIIYIIEDSIKILKSVNPTNFQKAIYDKLEISLRELNKDVIYSYFDIENELVTISTSLILGKPGTGKTLGLAYAVEECVNKSVPAILIQAKGANSKDWTQLLSQELELGNWNKNEIFSVLETLAIGKDCELASNNTTNFENTNVLICIDGLEEDILNDGNWYNRINEAIEITRKYNRIRFVFSAREYFYNNQRLPDYQKNYKELRLKREGDVKVEDVAKKYCEKYNISIENYQFIKGLDSLFALKLFCETYQGSIIKRTEIVETTTSKLINLKIDRINKEYLESLDSRKAKSRNAVLEFLNIVSDLFYYNSELSHTQILDLGIENKIKYLDVNEIELLIEFLSNNGILIKYERNVDSDSILEAKESFYTFSYQSILEIIVSSKISNSIVNGKIDCLPDSLFNPIPLSRELDDEDYNPHSDFTPNRRIIQDIINEIFIKKGKLIGIDDFLAAGFTEDEIFELQLNALYAVPNEISCIYQDWVTEIFNKDYIKRFQILQDLIIPLSYDKDSSFNAMYLHNILKNITNHFERDKFWSGLDDYESEIMSKKLNLSKYRLSQWSLTSILNDSFDLDETDMYDGLPLIYVWGFTTLDQKLRENLRVKLTKWALILPSEFKKLLDLMLPIDEPQILEDLATITLGFATKCKDGSAIHELALWSLNNIFNNTDKYRNVVVRCGFRTIVERAFQYNLISKAEVEKSRPVHKNDIILLDVDENYINDPKQDSYPIGHDLSWYVIKKAYDDFLSVDTGFNSLSHDKENPFITNFYEKYSPLINNSTSARTWGMATAIAYIRSLGFNRDTGYVNTDATHGSKSEKFTFEEKYVWLTVHYLKGYLSDYLPYEYKDENREFSWIDDYSKIVHINNPAEDLHTNLENQVDEYFNPPSWIIKEELAPEIYNLENIGIEIDKIIDNNPKIDFSNWLKYDNLDFNSDIEKEYLSIYQSTGLTNSSETINSYIDCCSYLINEKDFDLFIKQISQESKSIHLNDFGSPDTDTYTNPSNLFWMDWIDENYNQTEFDEDKYVFTCLTRVMKDTVDGEKEVIIPSKKTRKLLSISELDNNTYLTINSEIIGFSHEIKTERFSYGDHQSMILIDKNILLKELNNINMNLFWMATHFIKKNPLNKKIKEIDHNQKIRKYIIWLDYKNQLKSVKYFEEKFSNS</sequence>
<dbReference type="RefSeq" id="WP_088264195.1">
    <property type="nucleotide sequence ID" value="NZ_JASZ02000015.1"/>
</dbReference>
<proteinExistence type="predicted"/>